<protein>
    <submittedName>
        <fullName evidence="1">Uncharacterized protein</fullName>
    </submittedName>
</protein>
<dbReference type="AlphaFoldDB" id="A0A426ZH38"/>
<evidence type="ECO:0000313" key="2">
    <source>
        <dbReference type="Proteomes" id="UP000287651"/>
    </source>
</evidence>
<dbReference type="InterPro" id="IPR036561">
    <property type="entry name" value="MAM33_sf"/>
</dbReference>
<gene>
    <name evidence="1" type="ORF">B296_00027512</name>
</gene>
<organism evidence="1 2">
    <name type="scientific">Ensete ventricosum</name>
    <name type="common">Abyssinian banana</name>
    <name type="synonym">Musa ensete</name>
    <dbReference type="NCBI Taxonomy" id="4639"/>
    <lineage>
        <taxon>Eukaryota</taxon>
        <taxon>Viridiplantae</taxon>
        <taxon>Streptophyta</taxon>
        <taxon>Embryophyta</taxon>
        <taxon>Tracheophyta</taxon>
        <taxon>Spermatophyta</taxon>
        <taxon>Magnoliopsida</taxon>
        <taxon>Liliopsida</taxon>
        <taxon>Zingiberales</taxon>
        <taxon>Musaceae</taxon>
        <taxon>Ensete</taxon>
    </lineage>
</organism>
<dbReference type="EMBL" id="AMZH03006679">
    <property type="protein sequence ID" value="RRT63214.1"/>
    <property type="molecule type" value="Genomic_DNA"/>
</dbReference>
<dbReference type="Proteomes" id="UP000287651">
    <property type="component" value="Unassembled WGS sequence"/>
</dbReference>
<evidence type="ECO:0000313" key="1">
    <source>
        <dbReference type="EMBL" id="RRT63214.1"/>
    </source>
</evidence>
<proteinExistence type="predicted"/>
<dbReference type="SUPFAM" id="SSF54529">
    <property type="entry name" value="Mitochondrial glycoprotein MAM33-like"/>
    <property type="match status" value="1"/>
</dbReference>
<comment type="caution">
    <text evidence="1">The sequence shown here is derived from an EMBL/GenBank/DDBJ whole genome shotgun (WGS) entry which is preliminary data.</text>
</comment>
<name>A0A426ZH38_ENSVE</name>
<reference evidence="1 2" key="1">
    <citation type="journal article" date="2014" name="Agronomy (Basel)">
        <title>A Draft Genome Sequence for Ensete ventricosum, the Drought-Tolerant Tree Against Hunger.</title>
        <authorList>
            <person name="Harrison J."/>
            <person name="Moore K.A."/>
            <person name="Paszkiewicz K."/>
            <person name="Jones T."/>
            <person name="Grant M."/>
            <person name="Ambacheew D."/>
            <person name="Muzemil S."/>
            <person name="Studholme D.J."/>
        </authorList>
    </citation>
    <scope>NUCLEOTIDE SEQUENCE [LARGE SCALE GENOMIC DNA]</scope>
</reference>
<sequence length="178" mass="20106">MAFSAALRRAASAAAPVAIHPLPLARPPRQPLYGDPYPVSEDNDRRENSFPLSFLRVLLFGGKEGNYRRRPPPCHRVGDQVNREVLRLRYSELPLTVNISKGNGPSLEFSCTADGDGVTIDRICLQWRSPLVFPLPLLRSLTRWRSPLLWRKKHSTVFHLTVRSTLAYSSPIVKRSLP</sequence>
<accession>A0A426ZH38</accession>